<dbReference type="Proteomes" id="UP000799436">
    <property type="component" value="Unassembled WGS sequence"/>
</dbReference>
<sequence>MELYTLVGELQDEISANLITNCLVDCLRENEELRIDDLAEAINAAYEFTEESSAARKIMTCLAASEVDYDELILRGCLSVLPHANEILWDLALHYCHLFDQGKARRTFQQYDAKEFHITERYWLGGRSADAHA</sequence>
<proteinExistence type="predicted"/>
<keyword evidence="2" id="KW-1185">Reference proteome</keyword>
<gene>
    <name evidence="1" type="ORF">EJ03DRAFT_355054</name>
</gene>
<dbReference type="AlphaFoldDB" id="A0A6G1KXW7"/>
<organism evidence="1 2">
    <name type="scientific">Teratosphaeria nubilosa</name>
    <dbReference type="NCBI Taxonomy" id="161662"/>
    <lineage>
        <taxon>Eukaryota</taxon>
        <taxon>Fungi</taxon>
        <taxon>Dikarya</taxon>
        <taxon>Ascomycota</taxon>
        <taxon>Pezizomycotina</taxon>
        <taxon>Dothideomycetes</taxon>
        <taxon>Dothideomycetidae</taxon>
        <taxon>Mycosphaerellales</taxon>
        <taxon>Teratosphaeriaceae</taxon>
        <taxon>Teratosphaeria</taxon>
    </lineage>
</organism>
<name>A0A6G1KXW7_9PEZI</name>
<accession>A0A6G1KXW7</accession>
<protein>
    <submittedName>
        <fullName evidence="1">Uncharacterized protein</fullName>
    </submittedName>
</protein>
<dbReference type="EMBL" id="ML995897">
    <property type="protein sequence ID" value="KAF2765260.1"/>
    <property type="molecule type" value="Genomic_DNA"/>
</dbReference>
<evidence type="ECO:0000313" key="2">
    <source>
        <dbReference type="Proteomes" id="UP000799436"/>
    </source>
</evidence>
<evidence type="ECO:0000313" key="1">
    <source>
        <dbReference type="EMBL" id="KAF2765260.1"/>
    </source>
</evidence>
<reference evidence="1" key="1">
    <citation type="journal article" date="2020" name="Stud. Mycol.">
        <title>101 Dothideomycetes genomes: a test case for predicting lifestyles and emergence of pathogens.</title>
        <authorList>
            <person name="Haridas S."/>
            <person name="Albert R."/>
            <person name="Binder M."/>
            <person name="Bloem J."/>
            <person name="Labutti K."/>
            <person name="Salamov A."/>
            <person name="Andreopoulos B."/>
            <person name="Baker S."/>
            <person name="Barry K."/>
            <person name="Bills G."/>
            <person name="Bluhm B."/>
            <person name="Cannon C."/>
            <person name="Castanera R."/>
            <person name="Culley D."/>
            <person name="Daum C."/>
            <person name="Ezra D."/>
            <person name="Gonzalez J."/>
            <person name="Henrissat B."/>
            <person name="Kuo A."/>
            <person name="Liang C."/>
            <person name="Lipzen A."/>
            <person name="Lutzoni F."/>
            <person name="Magnuson J."/>
            <person name="Mondo S."/>
            <person name="Nolan M."/>
            <person name="Ohm R."/>
            <person name="Pangilinan J."/>
            <person name="Park H.-J."/>
            <person name="Ramirez L."/>
            <person name="Alfaro M."/>
            <person name="Sun H."/>
            <person name="Tritt A."/>
            <person name="Yoshinaga Y."/>
            <person name="Zwiers L.-H."/>
            <person name="Turgeon B."/>
            <person name="Goodwin S."/>
            <person name="Spatafora J."/>
            <person name="Crous P."/>
            <person name="Grigoriev I."/>
        </authorList>
    </citation>
    <scope>NUCLEOTIDE SEQUENCE</scope>
    <source>
        <strain evidence="1">CBS 116005</strain>
    </source>
</reference>